<proteinExistence type="predicted"/>
<keyword evidence="1" id="KW-0812">Transmembrane</keyword>
<dbReference type="KEGG" id="cthd:CDO33_14630"/>
<organism evidence="2 3">
    <name type="scientific">Clostridium thermosuccinogenes</name>
    <dbReference type="NCBI Taxonomy" id="84032"/>
    <lineage>
        <taxon>Bacteria</taxon>
        <taxon>Bacillati</taxon>
        <taxon>Bacillota</taxon>
        <taxon>Clostridia</taxon>
        <taxon>Eubacteriales</taxon>
        <taxon>Clostridiaceae</taxon>
        <taxon>Clostridium</taxon>
    </lineage>
</organism>
<evidence type="ECO:0000313" key="2">
    <source>
        <dbReference type="EMBL" id="PNT98791.1"/>
    </source>
</evidence>
<gene>
    <name evidence="2" type="ORF">CDQ84_10110</name>
</gene>
<keyword evidence="1" id="KW-1133">Transmembrane helix</keyword>
<dbReference type="AlphaFoldDB" id="A0A2K2FDP9"/>
<comment type="caution">
    <text evidence="2">The sequence shown here is derived from an EMBL/GenBank/DDBJ whole genome shotgun (WGS) entry which is preliminary data.</text>
</comment>
<reference evidence="2 3" key="1">
    <citation type="submission" date="2017-06" db="EMBL/GenBank/DDBJ databases">
        <title>Investigating the central metabolism of Clostridium thermosuccinogenes.</title>
        <authorList>
            <person name="Koendjbiharie J.G."/>
            <person name="van Kranenburg R."/>
        </authorList>
    </citation>
    <scope>NUCLEOTIDE SEQUENCE [LARGE SCALE GENOMIC DNA]</scope>
    <source>
        <strain evidence="2 3">DSM 5806</strain>
    </source>
</reference>
<feature type="transmembrane region" description="Helical" evidence="1">
    <location>
        <begin position="6"/>
        <end position="22"/>
    </location>
</feature>
<evidence type="ECO:0000313" key="3">
    <source>
        <dbReference type="Proteomes" id="UP000236151"/>
    </source>
</evidence>
<accession>A0A2K2FDP9</accession>
<keyword evidence="3" id="KW-1185">Reference proteome</keyword>
<protein>
    <submittedName>
        <fullName evidence="2">Uncharacterized protein</fullName>
    </submittedName>
</protein>
<keyword evidence="1" id="KW-0472">Membrane</keyword>
<feature type="transmembrane region" description="Helical" evidence="1">
    <location>
        <begin position="29"/>
        <end position="46"/>
    </location>
</feature>
<name>A0A2K2FDP9_9CLOT</name>
<sequence>MIKLPASYTCCFIYPAGILPVLRIKKKIVFASLYFIFVSLVEYIFYELKWIFNLMDFAAVWAEESNNISELEVVS</sequence>
<dbReference type="Proteomes" id="UP000236151">
    <property type="component" value="Unassembled WGS sequence"/>
</dbReference>
<dbReference type="EMBL" id="NIOJ01000024">
    <property type="protein sequence ID" value="PNT98791.1"/>
    <property type="molecule type" value="Genomic_DNA"/>
</dbReference>
<evidence type="ECO:0000256" key="1">
    <source>
        <dbReference type="SAM" id="Phobius"/>
    </source>
</evidence>